<evidence type="ECO:0000256" key="1">
    <source>
        <dbReference type="ARBA" id="ARBA00005272"/>
    </source>
</evidence>
<accession>A0AAN7W866</accession>
<name>A0AAN7W866_9PEZI</name>
<dbReference type="InterPro" id="IPR023753">
    <property type="entry name" value="FAD/NAD-binding_dom"/>
</dbReference>
<protein>
    <recommendedName>
        <fullName evidence="6">FAD/NAD(P)-binding domain-containing protein</fullName>
    </recommendedName>
</protein>
<dbReference type="GO" id="GO:0005739">
    <property type="term" value="C:mitochondrion"/>
    <property type="evidence" value="ECO:0007669"/>
    <property type="project" value="TreeGrafter"/>
</dbReference>
<evidence type="ECO:0000256" key="5">
    <source>
        <dbReference type="ARBA" id="ARBA00023027"/>
    </source>
</evidence>
<reference evidence="7" key="1">
    <citation type="submission" date="2023-08" db="EMBL/GenBank/DDBJ databases">
        <title>Black Yeasts Isolated from many extreme environments.</title>
        <authorList>
            <person name="Coleine C."/>
            <person name="Stajich J.E."/>
            <person name="Selbmann L."/>
        </authorList>
    </citation>
    <scope>NUCLEOTIDE SEQUENCE</scope>
    <source>
        <strain evidence="7">CCFEE 5810</strain>
    </source>
</reference>
<dbReference type="Gene3D" id="3.50.50.100">
    <property type="match status" value="1"/>
</dbReference>
<keyword evidence="3" id="KW-0274">FAD</keyword>
<keyword evidence="2" id="KW-0285">Flavoprotein</keyword>
<dbReference type="Pfam" id="PF07992">
    <property type="entry name" value="Pyr_redox_2"/>
    <property type="match status" value="1"/>
</dbReference>
<dbReference type="PANTHER" id="PTHR43706">
    <property type="entry name" value="NADH DEHYDROGENASE"/>
    <property type="match status" value="1"/>
</dbReference>
<dbReference type="InterPro" id="IPR036188">
    <property type="entry name" value="FAD/NAD-bd_sf"/>
</dbReference>
<feature type="domain" description="FAD/NAD(P)-binding" evidence="6">
    <location>
        <begin position="50"/>
        <end position="385"/>
    </location>
</feature>
<evidence type="ECO:0000256" key="2">
    <source>
        <dbReference type="ARBA" id="ARBA00022630"/>
    </source>
</evidence>
<dbReference type="GO" id="GO:0003954">
    <property type="term" value="F:NADH dehydrogenase activity"/>
    <property type="evidence" value="ECO:0007669"/>
    <property type="project" value="InterPro"/>
</dbReference>
<dbReference type="PRINTS" id="PR00368">
    <property type="entry name" value="FADPNR"/>
</dbReference>
<evidence type="ECO:0000259" key="6">
    <source>
        <dbReference type="Pfam" id="PF07992"/>
    </source>
</evidence>
<evidence type="ECO:0000256" key="3">
    <source>
        <dbReference type="ARBA" id="ARBA00022827"/>
    </source>
</evidence>
<evidence type="ECO:0000313" key="7">
    <source>
        <dbReference type="EMBL" id="KAK5700495.1"/>
    </source>
</evidence>
<dbReference type="EMBL" id="JAVRQU010000007">
    <property type="protein sequence ID" value="KAK5700495.1"/>
    <property type="molecule type" value="Genomic_DNA"/>
</dbReference>
<dbReference type="PANTHER" id="PTHR43706:SF17">
    <property type="entry name" value="NADH DEHYDROGENASE (EUROFUNG)"/>
    <property type="match status" value="1"/>
</dbReference>
<dbReference type="InterPro" id="IPR045024">
    <property type="entry name" value="NDH-2"/>
</dbReference>
<organism evidence="7 8">
    <name type="scientific">Elasticomyces elasticus</name>
    <dbReference type="NCBI Taxonomy" id="574655"/>
    <lineage>
        <taxon>Eukaryota</taxon>
        <taxon>Fungi</taxon>
        <taxon>Dikarya</taxon>
        <taxon>Ascomycota</taxon>
        <taxon>Pezizomycotina</taxon>
        <taxon>Dothideomycetes</taxon>
        <taxon>Dothideomycetidae</taxon>
        <taxon>Mycosphaerellales</taxon>
        <taxon>Teratosphaeriaceae</taxon>
        <taxon>Elasticomyces</taxon>
    </lineage>
</organism>
<evidence type="ECO:0000256" key="4">
    <source>
        <dbReference type="ARBA" id="ARBA00023002"/>
    </source>
</evidence>
<gene>
    <name evidence="7" type="ORF">LTR97_005012</name>
</gene>
<dbReference type="PRINTS" id="PR00411">
    <property type="entry name" value="PNDRDTASEI"/>
</dbReference>
<sequence>MANLGTYKLLADHDPEDEIQFMKGEIEGQLDETILLAKHKARLSKLVKDTIVIVGSGTAGLILSRKLDEERFNVVVISPEETSPHTSLLASAACGRVDFSLAEEPVRRKSKSLTYHKARVEDVDFIRKVCRCRSACDVPGGKDRLFEVKYDRLVLAPGCTTRTFDVPGANEHALFLHTVAAARRVHHRLTQLLELASIPHVSADEQRRLLHIIIAGGGPTGIELAGKLSDAIDSDLATFYAELKDKISISIHDSRAYHSGKFETALRQYCLESGSRRHVQLFLDSQITNVDAESITTEALGRVPCGMAVWTAGNKTCALVDKLKVAKTSNSDPGVQSMLTDEYLRILRPGEDQQKAMSHVYAIGDAADIKDGSLPPTAEVARQKADYLAGVLNSEFDDGESKFAYHQQKGLLGWLGGSDGVVQGQTDWTPSRAWAAWQSGNSNSLFARSWRHHLSIAIHWFADWVRG</sequence>
<comment type="caution">
    <text evidence="7">The sequence shown here is derived from an EMBL/GenBank/DDBJ whole genome shotgun (WGS) entry which is preliminary data.</text>
</comment>
<dbReference type="SUPFAM" id="SSF51905">
    <property type="entry name" value="FAD/NAD(P)-binding domain"/>
    <property type="match status" value="2"/>
</dbReference>
<keyword evidence="4" id="KW-0560">Oxidoreductase</keyword>
<proteinExistence type="inferred from homology"/>
<evidence type="ECO:0000313" key="8">
    <source>
        <dbReference type="Proteomes" id="UP001310594"/>
    </source>
</evidence>
<keyword evidence="5" id="KW-0520">NAD</keyword>
<dbReference type="AlphaFoldDB" id="A0AAN7W866"/>
<dbReference type="Proteomes" id="UP001310594">
    <property type="component" value="Unassembled WGS sequence"/>
</dbReference>
<comment type="similarity">
    <text evidence="1">Belongs to the NADH dehydrogenase family.</text>
</comment>